<accession>J8ZU89</accession>
<evidence type="ECO:0000313" key="2">
    <source>
        <dbReference type="EMBL" id="EJW03238.1"/>
    </source>
</evidence>
<organism evidence="2 3">
    <name type="scientific">Edhazardia aedis (strain USNM 41457)</name>
    <name type="common">Microsporidian parasite</name>
    <dbReference type="NCBI Taxonomy" id="1003232"/>
    <lineage>
        <taxon>Eukaryota</taxon>
        <taxon>Fungi</taxon>
        <taxon>Fungi incertae sedis</taxon>
        <taxon>Microsporidia</taxon>
        <taxon>Edhazardia</taxon>
    </lineage>
</organism>
<evidence type="ECO:0000256" key="1">
    <source>
        <dbReference type="SAM" id="MobiDB-lite"/>
    </source>
</evidence>
<keyword evidence="3" id="KW-1185">Reference proteome</keyword>
<dbReference type="VEuPathDB" id="MicrosporidiaDB:EDEG_02406"/>
<dbReference type="HOGENOM" id="CLU_590560_0_0_1"/>
<reference evidence="3" key="2">
    <citation type="submission" date="2015-07" db="EMBL/GenBank/DDBJ databases">
        <title>Contrasting host-pathogen interactions and genome evolution in two generalist and specialist microsporidian pathogens of mosquitoes.</title>
        <authorList>
            <consortium name="The Broad Institute Genomics Platform"/>
            <consortium name="The Broad Institute Genome Sequencing Center for Infectious Disease"/>
            <person name="Cuomo C.A."/>
            <person name="Sanscrainte N.D."/>
            <person name="Goldberg J.M."/>
            <person name="Heiman D."/>
            <person name="Young S."/>
            <person name="Zeng Q."/>
            <person name="Becnel J.J."/>
            <person name="Birren B.W."/>
        </authorList>
    </citation>
    <scope>NUCLEOTIDE SEQUENCE [LARGE SCALE GENOMIC DNA]</scope>
    <source>
        <strain evidence="3">USNM 41457</strain>
    </source>
</reference>
<dbReference type="EMBL" id="AFBI03000042">
    <property type="protein sequence ID" value="EJW03238.1"/>
    <property type="molecule type" value="Genomic_DNA"/>
</dbReference>
<comment type="caution">
    <text evidence="2">The sequence shown here is derived from an EMBL/GenBank/DDBJ whole genome shotgun (WGS) entry which is preliminary data.</text>
</comment>
<dbReference type="Proteomes" id="UP000003163">
    <property type="component" value="Unassembled WGS sequence"/>
</dbReference>
<evidence type="ECO:0000313" key="3">
    <source>
        <dbReference type="Proteomes" id="UP000003163"/>
    </source>
</evidence>
<protein>
    <submittedName>
        <fullName evidence="2">Uncharacterized protein</fullName>
    </submittedName>
</protein>
<proteinExistence type="predicted"/>
<dbReference type="AlphaFoldDB" id="J8ZU89"/>
<feature type="compositionally biased region" description="Basic and acidic residues" evidence="1">
    <location>
        <begin position="331"/>
        <end position="346"/>
    </location>
</feature>
<dbReference type="InParanoid" id="J8ZU89"/>
<gene>
    <name evidence="2" type="ORF">EDEG_02406</name>
</gene>
<feature type="region of interest" description="Disordered" evidence="1">
    <location>
        <begin position="328"/>
        <end position="351"/>
    </location>
</feature>
<reference evidence="2 3" key="1">
    <citation type="submission" date="2011-08" db="EMBL/GenBank/DDBJ databases">
        <authorList>
            <person name="Liu Z.J."/>
            <person name="Shi F.L."/>
            <person name="Lu J.Q."/>
            <person name="Li M."/>
            <person name="Wang Z.L."/>
        </authorList>
    </citation>
    <scope>NUCLEOTIDE SEQUENCE [LARGE SCALE GENOMIC DNA]</scope>
    <source>
        <strain evidence="2 3">USNM 41457</strain>
    </source>
</reference>
<sequence length="463" mass="51864">MDLRKFLIFFSICISLLTTAGSLWYIFKTQMNAPEKAALKDYDDNKDVGTTLDLSGITEKAALIDYDDNVGVGTTLDLGGVTENVTLKDYDDNIDAGTTLDLGGVTENVTLKDYDDNIVAGTTLDLGGVTESGANQSNDSNGNVETIDVLNSNVNQVNLVNSKKEDITSNDHIKTDFSIINYNFTYDASVNSSSDSATPLNDKYNISIPKLDLYVVSELVKMQIDLTRFLKTSNGEEIPFRVITDKIDIDKKDLNTLLPNCSNIGNIKYFFVSKQVQIFFRGKQKNIVLLFLDWTDEETMPETSKYYYDKCIDSSIISTVSGTSNDNSIVHNDKKLSNSNRKDKSSGENTEDLDSLSVKDIMLHYSNVASRGISITIAESCLKQKGDKQKYDSCIYSRNSRLYYKQSENAVTIDQDKIYWNKRNDELAVLLLSRYVTTKSPNELNFSLSSRYKFGRIAILKKT</sequence>
<name>J8ZU89_EDHAE</name>